<dbReference type="SUPFAM" id="SSF53955">
    <property type="entry name" value="Lysozyme-like"/>
    <property type="match status" value="1"/>
</dbReference>
<keyword evidence="11" id="KW-0511">Multifunctional enzyme</keyword>
<comment type="similarity">
    <text evidence="1">In the C-terminal section; belongs to the transpeptidase family.</text>
</comment>
<dbReference type="Proteomes" id="UP000245021">
    <property type="component" value="Unassembled WGS sequence"/>
</dbReference>
<accession>A0A2R5HJK1</accession>
<dbReference type="RefSeq" id="WP_109245762.1">
    <property type="nucleotide sequence ID" value="NZ_BFFO01000005.1"/>
</dbReference>
<evidence type="ECO:0000256" key="8">
    <source>
        <dbReference type="ARBA" id="ARBA00022801"/>
    </source>
</evidence>
<keyword evidence="7" id="KW-0808">Transferase</keyword>
<name>A0A2R5HJK1_9LACT</name>
<evidence type="ECO:0000256" key="9">
    <source>
        <dbReference type="ARBA" id="ARBA00022960"/>
    </source>
</evidence>
<dbReference type="GO" id="GO:0006508">
    <property type="term" value="P:proteolysis"/>
    <property type="evidence" value="ECO:0007669"/>
    <property type="project" value="UniProtKB-KW"/>
</dbReference>
<dbReference type="GO" id="GO:0008955">
    <property type="term" value="F:peptidoglycan glycosyltransferase activity"/>
    <property type="evidence" value="ECO:0007669"/>
    <property type="project" value="UniProtKB-EC"/>
</dbReference>
<evidence type="ECO:0000256" key="7">
    <source>
        <dbReference type="ARBA" id="ARBA00022679"/>
    </source>
</evidence>
<evidence type="ECO:0000256" key="1">
    <source>
        <dbReference type="ARBA" id="ARBA00007090"/>
    </source>
</evidence>
<comment type="catalytic activity">
    <reaction evidence="13">
        <text>Preferential cleavage: (Ac)2-L-Lys-D-Ala-|-D-Ala. Also transpeptidation of peptidyl-alanyl moieties that are N-acyl substituents of D-alanine.</text>
        <dbReference type="EC" id="3.4.16.4"/>
    </reaction>
</comment>
<dbReference type="FunFam" id="1.10.3810.10:FF:000001">
    <property type="entry name" value="Penicillin-binding protein 1A"/>
    <property type="match status" value="1"/>
</dbReference>
<dbReference type="Gene3D" id="1.10.3810.10">
    <property type="entry name" value="Biosynthetic peptidoglycan transglycosylase-like"/>
    <property type="match status" value="1"/>
</dbReference>
<dbReference type="SUPFAM" id="SSF56601">
    <property type="entry name" value="beta-lactamase/transpeptidase-like"/>
    <property type="match status" value="1"/>
</dbReference>
<protein>
    <submittedName>
        <fullName evidence="18">Penicillin-binding protein 1A</fullName>
    </submittedName>
</protein>
<dbReference type="InterPro" id="IPR001460">
    <property type="entry name" value="PCN-bd_Tpept"/>
</dbReference>
<dbReference type="InterPro" id="IPR012338">
    <property type="entry name" value="Beta-lactam/transpept-like"/>
</dbReference>
<comment type="similarity">
    <text evidence="2">In the N-terminal section; belongs to the glycosyltransferase 51 family.</text>
</comment>
<keyword evidence="15" id="KW-1133">Transmembrane helix</keyword>
<sequence length="678" mass="73209">MATRITLTSLKVGLILVLSVILLAIAAGGAVFYYYAKDAPKLNINKLESQPSTVVYDKDNNIVATLGAEQRDTVKTNNIPVQLVNAVTSIEDHRFFNTRGIDPIRIAGAFLHNSKGGSVNGGSTLDMQLIKLSFFSTSTKDQNLRVKVQEAWMALQLDQKWTKEEIFTAYVNKVNMANGYYGMGTAAKAYYGKSLSQLSIAQTALLAGMPQAPTTYNPYTNPEAAKYRRDLVINAMFKYGKITAAQQKEAINTPITDGLQQLKNSVNIPPQDDNFLKEAIAEANQLTGEDAANAGLKIYTTLDSAAQQNLYNIVNTTDYVPFTDNIQVASTLINVQTGAVTAMIGGRGQDPNVVFGNNQAVQTDRDWGSAMKPLVDYGPAFQNGIYKSTGTYIADTGPYYYPNSSDQLNDWDNKYMGNLTVRQALTLSRNIPAIKTLAAVGLDKSNQFLTNLGFNFNDPDGGGLQYANGISSNTAGQGNNNPTYGASSLKMAAAYAAFSNGGVYTKPYYINKIVYPDGKEKVVKPERNQAMTPQTAYTITDILKGVVKGNDDAIPALSTGLTAQVPGLPEAGKTGTSNYTGDELNQALDNAGISVASLQGGSIAPDENFAGVTPQYSMAVWTGFSNRLQPIYGDNLYIATKVFKAMMTSLYPDPSSVADWTMPDGMYRSGNELTITNQ</sequence>
<dbReference type="GO" id="GO:0071555">
    <property type="term" value="P:cell wall organization"/>
    <property type="evidence" value="ECO:0007669"/>
    <property type="project" value="UniProtKB-KW"/>
</dbReference>
<keyword evidence="15" id="KW-0472">Membrane</keyword>
<keyword evidence="10" id="KW-0573">Peptidoglycan synthesis</keyword>
<feature type="transmembrane region" description="Helical" evidence="15">
    <location>
        <begin position="12"/>
        <end position="36"/>
    </location>
</feature>
<dbReference type="PANTHER" id="PTHR32282">
    <property type="entry name" value="BINDING PROTEIN TRANSPEPTIDASE, PUTATIVE-RELATED"/>
    <property type="match status" value="1"/>
</dbReference>
<dbReference type="GO" id="GO:0009252">
    <property type="term" value="P:peptidoglycan biosynthetic process"/>
    <property type="evidence" value="ECO:0007669"/>
    <property type="project" value="UniProtKB-KW"/>
</dbReference>
<dbReference type="Pfam" id="PF00905">
    <property type="entry name" value="Transpeptidase"/>
    <property type="match status" value="1"/>
</dbReference>
<dbReference type="InterPro" id="IPR023346">
    <property type="entry name" value="Lysozyme-like_dom_sf"/>
</dbReference>
<dbReference type="GO" id="GO:0008360">
    <property type="term" value="P:regulation of cell shape"/>
    <property type="evidence" value="ECO:0007669"/>
    <property type="project" value="UniProtKB-KW"/>
</dbReference>
<evidence type="ECO:0000256" key="4">
    <source>
        <dbReference type="ARBA" id="ARBA00022645"/>
    </source>
</evidence>
<dbReference type="OrthoDB" id="9766909at2"/>
<keyword evidence="19" id="KW-1185">Reference proteome</keyword>
<evidence type="ECO:0000256" key="14">
    <source>
        <dbReference type="ARBA" id="ARBA00049902"/>
    </source>
</evidence>
<dbReference type="GO" id="GO:0030288">
    <property type="term" value="C:outer membrane-bounded periplasmic space"/>
    <property type="evidence" value="ECO:0007669"/>
    <property type="project" value="TreeGrafter"/>
</dbReference>
<dbReference type="PANTHER" id="PTHR32282:SF29">
    <property type="entry name" value="PENICILLIN-BINDING PROTEIN 1A"/>
    <property type="match status" value="1"/>
</dbReference>
<evidence type="ECO:0000256" key="13">
    <source>
        <dbReference type="ARBA" id="ARBA00034000"/>
    </source>
</evidence>
<dbReference type="AlphaFoldDB" id="A0A2R5HJK1"/>
<keyword evidence="6" id="KW-0328">Glycosyltransferase</keyword>
<dbReference type="InterPro" id="IPR001264">
    <property type="entry name" value="Glyco_trans_51"/>
</dbReference>
<gene>
    <name evidence="18" type="ORF">NtB2_00914</name>
</gene>
<keyword evidence="5" id="KW-0645">Protease</keyword>
<dbReference type="GO" id="GO:0009002">
    <property type="term" value="F:serine-type D-Ala-D-Ala carboxypeptidase activity"/>
    <property type="evidence" value="ECO:0007669"/>
    <property type="project" value="UniProtKB-EC"/>
</dbReference>
<evidence type="ECO:0000313" key="18">
    <source>
        <dbReference type="EMBL" id="GBG96790.1"/>
    </source>
</evidence>
<organism evidence="18 19">
    <name type="scientific">Lactococcus termiticola</name>
    <dbReference type="NCBI Taxonomy" id="2169526"/>
    <lineage>
        <taxon>Bacteria</taxon>
        <taxon>Bacillati</taxon>
        <taxon>Bacillota</taxon>
        <taxon>Bacilli</taxon>
        <taxon>Lactobacillales</taxon>
        <taxon>Streptococcaceae</taxon>
        <taxon>Lactococcus</taxon>
    </lineage>
</organism>
<dbReference type="Pfam" id="PF00912">
    <property type="entry name" value="Transgly"/>
    <property type="match status" value="1"/>
</dbReference>
<evidence type="ECO:0000256" key="11">
    <source>
        <dbReference type="ARBA" id="ARBA00023268"/>
    </source>
</evidence>
<reference evidence="18 19" key="1">
    <citation type="journal article" date="2018" name="Genome Announc.">
        <title>Draft Genome Sequence of Lactococcus sp. Strain NtB2 (JCM 32569), Isolated from the Gut of the Higher Termite Nasutitermes takasagoensis.</title>
        <authorList>
            <person name="Noda S."/>
            <person name="Aihara C."/>
            <person name="Yuki M."/>
            <person name="Ohkuma M."/>
        </authorList>
    </citation>
    <scope>NUCLEOTIDE SEQUENCE [LARGE SCALE GENOMIC DNA]</scope>
    <source>
        <strain evidence="18 19">NtB2</strain>
    </source>
</reference>
<evidence type="ECO:0000259" key="16">
    <source>
        <dbReference type="Pfam" id="PF00905"/>
    </source>
</evidence>
<dbReference type="GO" id="GO:0008658">
    <property type="term" value="F:penicillin binding"/>
    <property type="evidence" value="ECO:0007669"/>
    <property type="project" value="InterPro"/>
</dbReference>
<keyword evidence="9" id="KW-0133">Cell shape</keyword>
<evidence type="ECO:0000256" key="15">
    <source>
        <dbReference type="SAM" id="Phobius"/>
    </source>
</evidence>
<dbReference type="EMBL" id="BFFO01000005">
    <property type="protein sequence ID" value="GBG96790.1"/>
    <property type="molecule type" value="Genomic_DNA"/>
</dbReference>
<evidence type="ECO:0000259" key="17">
    <source>
        <dbReference type="Pfam" id="PF00912"/>
    </source>
</evidence>
<proteinExistence type="inferred from homology"/>
<evidence type="ECO:0000256" key="6">
    <source>
        <dbReference type="ARBA" id="ARBA00022676"/>
    </source>
</evidence>
<feature type="domain" description="Glycosyl transferase family 51" evidence="17">
    <location>
        <begin position="60"/>
        <end position="236"/>
    </location>
</feature>
<evidence type="ECO:0000256" key="2">
    <source>
        <dbReference type="ARBA" id="ARBA00007739"/>
    </source>
</evidence>
<evidence type="ECO:0000256" key="10">
    <source>
        <dbReference type="ARBA" id="ARBA00022984"/>
    </source>
</evidence>
<evidence type="ECO:0000256" key="3">
    <source>
        <dbReference type="ARBA" id="ARBA00022525"/>
    </source>
</evidence>
<dbReference type="InterPro" id="IPR036950">
    <property type="entry name" value="PBP_transglycosylase"/>
</dbReference>
<keyword evidence="15" id="KW-0812">Transmembrane</keyword>
<comment type="caution">
    <text evidence="18">The sequence shown here is derived from an EMBL/GenBank/DDBJ whole genome shotgun (WGS) entry which is preliminary data.</text>
</comment>
<feature type="domain" description="Penicillin-binding protein transpeptidase" evidence="16">
    <location>
        <begin position="331"/>
        <end position="647"/>
    </location>
</feature>
<keyword evidence="4" id="KW-0121">Carboxypeptidase</keyword>
<evidence type="ECO:0000313" key="19">
    <source>
        <dbReference type="Proteomes" id="UP000245021"/>
    </source>
</evidence>
<keyword evidence="8" id="KW-0378">Hydrolase</keyword>
<dbReference type="InterPro" id="IPR050396">
    <property type="entry name" value="Glycosyltr_51/Transpeptidase"/>
</dbReference>
<keyword evidence="12" id="KW-0961">Cell wall biogenesis/degradation</keyword>
<comment type="catalytic activity">
    <reaction evidence="14">
        <text>[GlcNAc-(1-&gt;4)-Mur2Ac(oyl-L-Ala-gamma-D-Glu-L-Lys-D-Ala-D-Ala)](n)-di-trans,octa-cis-undecaprenyl diphosphate + beta-D-GlcNAc-(1-&gt;4)-Mur2Ac(oyl-L-Ala-gamma-D-Glu-L-Lys-D-Ala-D-Ala)-di-trans,octa-cis-undecaprenyl diphosphate = [GlcNAc-(1-&gt;4)-Mur2Ac(oyl-L-Ala-gamma-D-Glu-L-Lys-D-Ala-D-Ala)](n+1)-di-trans,octa-cis-undecaprenyl diphosphate + di-trans,octa-cis-undecaprenyl diphosphate + H(+)</text>
        <dbReference type="Rhea" id="RHEA:23708"/>
        <dbReference type="Rhea" id="RHEA-COMP:9602"/>
        <dbReference type="Rhea" id="RHEA-COMP:9603"/>
        <dbReference type="ChEBI" id="CHEBI:15378"/>
        <dbReference type="ChEBI" id="CHEBI:58405"/>
        <dbReference type="ChEBI" id="CHEBI:60033"/>
        <dbReference type="ChEBI" id="CHEBI:78435"/>
        <dbReference type="EC" id="2.4.99.28"/>
    </reaction>
</comment>
<evidence type="ECO:0000256" key="12">
    <source>
        <dbReference type="ARBA" id="ARBA00023316"/>
    </source>
</evidence>
<evidence type="ECO:0000256" key="5">
    <source>
        <dbReference type="ARBA" id="ARBA00022670"/>
    </source>
</evidence>
<dbReference type="Gene3D" id="3.40.710.10">
    <property type="entry name" value="DD-peptidase/beta-lactamase superfamily"/>
    <property type="match status" value="1"/>
</dbReference>
<keyword evidence="3" id="KW-0964">Secreted</keyword>